<accession>A0A1Y6K921</accession>
<keyword evidence="2 4" id="KW-0808">Transferase</keyword>
<evidence type="ECO:0000259" key="6">
    <source>
        <dbReference type="PROSITE" id="PS51006"/>
    </source>
</evidence>
<feature type="transmembrane region" description="Helical" evidence="5">
    <location>
        <begin position="109"/>
        <end position="134"/>
    </location>
</feature>
<reference evidence="8" key="1">
    <citation type="submission" date="2017-05" db="EMBL/GenBank/DDBJ databases">
        <authorList>
            <person name="Kirkegaard R."/>
            <person name="Mcilroy J S."/>
        </authorList>
    </citation>
    <scope>NUCLEOTIDE SEQUENCE [LARGE SCALE GENOMIC DNA]</scope>
</reference>
<feature type="transmembrane region" description="Helical" evidence="5">
    <location>
        <begin position="154"/>
        <end position="174"/>
    </location>
</feature>
<dbReference type="KEGG" id="abat:CFX1CAM_1455"/>
<protein>
    <recommendedName>
        <fullName evidence="6">PABS domain-containing protein</fullName>
    </recommendedName>
</protein>
<evidence type="ECO:0000256" key="4">
    <source>
        <dbReference type="PROSITE-ProRule" id="PRU00354"/>
    </source>
</evidence>
<name>A0A1Y6K921_9CHLR</name>
<dbReference type="GO" id="GO:0006596">
    <property type="term" value="P:polyamine biosynthetic process"/>
    <property type="evidence" value="ECO:0007669"/>
    <property type="project" value="UniProtKB-UniRule"/>
</dbReference>
<dbReference type="AlphaFoldDB" id="A0A1Y6K921"/>
<feature type="transmembrane region" description="Helical" evidence="5">
    <location>
        <begin position="71"/>
        <end position="89"/>
    </location>
</feature>
<feature type="active site" description="Proton acceptor" evidence="4">
    <location>
        <position position="371"/>
    </location>
</feature>
<evidence type="ECO:0000256" key="5">
    <source>
        <dbReference type="SAM" id="Phobius"/>
    </source>
</evidence>
<feature type="transmembrane region" description="Helical" evidence="5">
    <location>
        <begin position="181"/>
        <end position="202"/>
    </location>
</feature>
<proteinExistence type="inferred from homology"/>
<keyword evidence="5" id="KW-0812">Transmembrane</keyword>
<dbReference type="PROSITE" id="PS51006">
    <property type="entry name" value="PABS_2"/>
    <property type="match status" value="1"/>
</dbReference>
<dbReference type="NCBIfam" id="NF037959">
    <property type="entry name" value="MFS_SpdSyn"/>
    <property type="match status" value="1"/>
</dbReference>
<feature type="domain" description="PABS" evidence="6">
    <location>
        <begin position="217"/>
        <end position="450"/>
    </location>
</feature>
<dbReference type="PANTHER" id="PTHR43317:SF1">
    <property type="entry name" value="THERMOSPERMINE SYNTHASE ACAULIS5"/>
    <property type="match status" value="1"/>
</dbReference>
<evidence type="ECO:0000256" key="2">
    <source>
        <dbReference type="ARBA" id="ARBA00022679"/>
    </source>
</evidence>
<feature type="transmembrane region" description="Helical" evidence="5">
    <location>
        <begin position="208"/>
        <end position="226"/>
    </location>
</feature>
<organism evidence="7 8">
    <name type="scientific">Candidatus Brevifilum fermentans</name>
    <dbReference type="NCBI Taxonomy" id="1986204"/>
    <lineage>
        <taxon>Bacteria</taxon>
        <taxon>Bacillati</taxon>
        <taxon>Chloroflexota</taxon>
        <taxon>Anaerolineae</taxon>
        <taxon>Anaerolineales</taxon>
        <taxon>Anaerolineaceae</taxon>
        <taxon>Candidatus Brevifilum</taxon>
    </lineage>
</organism>
<dbReference type="PANTHER" id="PTHR43317">
    <property type="entry name" value="THERMOSPERMINE SYNTHASE ACAULIS5"/>
    <property type="match status" value="1"/>
</dbReference>
<dbReference type="SUPFAM" id="SSF53335">
    <property type="entry name" value="S-adenosyl-L-methionine-dependent methyltransferases"/>
    <property type="match status" value="1"/>
</dbReference>
<dbReference type="InterPro" id="IPR030374">
    <property type="entry name" value="PABS"/>
</dbReference>
<keyword evidence="5" id="KW-1133">Transmembrane helix</keyword>
<dbReference type="Pfam" id="PF01564">
    <property type="entry name" value="Spermine_synth"/>
    <property type="match status" value="1"/>
</dbReference>
<dbReference type="InterPro" id="IPR029063">
    <property type="entry name" value="SAM-dependent_MTases_sf"/>
</dbReference>
<evidence type="ECO:0000313" key="8">
    <source>
        <dbReference type="Proteomes" id="UP000195514"/>
    </source>
</evidence>
<comment type="similarity">
    <text evidence="1">Belongs to the spermidine/spermine synthase family.</text>
</comment>
<dbReference type="GO" id="GO:0016740">
    <property type="term" value="F:transferase activity"/>
    <property type="evidence" value="ECO:0007669"/>
    <property type="project" value="UniProtKB-UniRule"/>
</dbReference>
<keyword evidence="8" id="KW-1185">Reference proteome</keyword>
<gene>
    <name evidence="7" type="ORF">CFX1CAM_1455</name>
</gene>
<evidence type="ECO:0000313" key="7">
    <source>
        <dbReference type="EMBL" id="SMX54520.1"/>
    </source>
</evidence>
<feature type="transmembrane region" description="Helical" evidence="5">
    <location>
        <begin position="38"/>
        <end position="59"/>
    </location>
</feature>
<evidence type="ECO:0000256" key="3">
    <source>
        <dbReference type="ARBA" id="ARBA00023115"/>
    </source>
</evidence>
<evidence type="ECO:0000256" key="1">
    <source>
        <dbReference type="ARBA" id="ARBA00007867"/>
    </source>
</evidence>
<dbReference type="CDD" id="cd02440">
    <property type="entry name" value="AdoMet_MTases"/>
    <property type="match status" value="1"/>
</dbReference>
<dbReference type="EMBL" id="LT859958">
    <property type="protein sequence ID" value="SMX54520.1"/>
    <property type="molecule type" value="Genomic_DNA"/>
</dbReference>
<dbReference type="Gene3D" id="3.40.50.150">
    <property type="entry name" value="Vaccinia Virus protein VP39"/>
    <property type="match status" value="1"/>
</dbReference>
<sequence length="519" mass="58446">MFLKKYFLYITVFFSGMTALAVELSASRLLGNVFGTSNLVWASIIGLILIYLTLGYWLGGKVADNHPHFNIFYDILLWASLAVGLVPMVSRPILKVTANAFDQFQMPILAGAFSTVMILFVLPVTLLGMISPFALKLLLKDAHDVGKTAGRLSAISTLGSFVGTFLPVIVLVPLIGTYRTFLFFSSCLMLIATIGYCVYVDFRSWLKYAWMPTILILLWVFGTRGADKATQNLIFEGESAYNYIQVIEEQEYRYLRLNDGQGMHSIYHPTQLNYYGPWSQVLVSPFFNKPPYGIDAVHKMAIVGLAAGTTARQAQEVYGDIAIDGFEIDPLIVDIGRNFFDMNQPSLNVFVQDGRWGLAHSQGDYDIISVDAYRPPYIPWHMTTLEFFQLVHDKLSTEGVMVINVGRSPVDRSLINDLGTTIKQIFPTVFVMDVPDSMNTILFATKQPGSWENFYENYNLLLGSDIQDLLLEAMAVTIMFQQPEPEATRVFTDDLAPIEWVTNKIVIDFFLEGNWEDLR</sequence>
<feature type="transmembrane region" description="Helical" evidence="5">
    <location>
        <begin position="6"/>
        <end position="26"/>
    </location>
</feature>
<dbReference type="Proteomes" id="UP000195514">
    <property type="component" value="Chromosome I"/>
</dbReference>
<keyword evidence="5" id="KW-0472">Membrane</keyword>
<keyword evidence="3 4" id="KW-0620">Polyamine biosynthesis</keyword>